<protein>
    <submittedName>
        <fullName evidence="3">Gfo/Idh/MocA family oxidoreductase</fullName>
    </submittedName>
</protein>
<dbReference type="InterPro" id="IPR000683">
    <property type="entry name" value="Gfo/Idh/MocA-like_OxRdtase_N"/>
</dbReference>
<dbReference type="PROSITE" id="PS51318">
    <property type="entry name" value="TAT"/>
    <property type="match status" value="1"/>
</dbReference>
<dbReference type="Pfam" id="PF01408">
    <property type="entry name" value="GFO_IDH_MocA"/>
    <property type="match status" value="1"/>
</dbReference>
<evidence type="ECO:0000313" key="3">
    <source>
        <dbReference type="EMBL" id="XBH04624.1"/>
    </source>
</evidence>
<dbReference type="EMBL" id="CP155447">
    <property type="protein sequence ID" value="XBH04624.1"/>
    <property type="molecule type" value="Genomic_DNA"/>
</dbReference>
<accession>A0AAU7CGY5</accession>
<evidence type="ECO:0000259" key="1">
    <source>
        <dbReference type="Pfam" id="PF01408"/>
    </source>
</evidence>
<dbReference type="RefSeq" id="WP_406697416.1">
    <property type="nucleotide sequence ID" value="NZ_CP155447.1"/>
</dbReference>
<dbReference type="AlphaFoldDB" id="A0AAU7CGY5"/>
<dbReference type="InterPro" id="IPR036291">
    <property type="entry name" value="NAD(P)-bd_dom_sf"/>
</dbReference>
<dbReference type="SUPFAM" id="SSF51735">
    <property type="entry name" value="NAD(P)-binding Rossmann-fold domains"/>
    <property type="match status" value="1"/>
</dbReference>
<dbReference type="InterPro" id="IPR050463">
    <property type="entry name" value="Gfo/Idh/MocA_oxidrdct_glycsds"/>
</dbReference>
<evidence type="ECO:0000259" key="2">
    <source>
        <dbReference type="Pfam" id="PF19051"/>
    </source>
</evidence>
<name>A0AAU7CGY5_9BACT</name>
<feature type="domain" description="Gfo/Idh/MocA-like oxidoreductase bacterial type C-terminal" evidence="2">
    <location>
        <begin position="202"/>
        <end position="265"/>
    </location>
</feature>
<dbReference type="Pfam" id="PF19051">
    <property type="entry name" value="GFO_IDH_MocA_C2"/>
    <property type="match status" value="2"/>
</dbReference>
<dbReference type="Gene3D" id="3.40.50.720">
    <property type="entry name" value="NAD(P)-binding Rossmann-like Domain"/>
    <property type="match status" value="1"/>
</dbReference>
<dbReference type="Gene3D" id="3.30.360.10">
    <property type="entry name" value="Dihydrodipicolinate Reductase, domain 2"/>
    <property type="match status" value="1"/>
</dbReference>
<sequence length="437" mass="47601">MSNRRTFLKQGGAGVVGAAALEWAGTTSAADVDASLKVGLIGCGGRGLGLLKDFASLKGVEIAYVCDPDRLRAGAASAGAKLVGQSTPKVVDDFRRVLEDKAVDAVIVATPDHWHAPAAILACDAGKHVYVEKPCSHNFREGQLLVEAAKRSGRVVQHGTQSRSDGFVTHAIKLLHDGLIGDVLVAKAINVQRRANIGHASPGTHPPNLDYDLWVGPAPFVPYQSNRSHYTWHWWYDFGTGDMGNDGVHELDIARWGLGVDTHPSTVASVGGKYVFDDDQQFPDTQYVLFEYPGDAKPGHRRQLVFEMRIWSAYQPEGFENGNIFYGTDGWMILSKNGTMKVFDRKGKPVPIETAPSKRPGHQQEFVNAIREGRRPTAEIGLGFLSAALCHLGNISTRVGRTLHVDPASEQIVGDDEAARLLRRSYREGHWATPRGV</sequence>
<gene>
    <name evidence="3" type="ORF">V5E97_01025</name>
</gene>
<organism evidence="3">
    <name type="scientific">Singulisphaera sp. Ch08</name>
    <dbReference type="NCBI Taxonomy" id="3120278"/>
    <lineage>
        <taxon>Bacteria</taxon>
        <taxon>Pseudomonadati</taxon>
        <taxon>Planctomycetota</taxon>
        <taxon>Planctomycetia</taxon>
        <taxon>Isosphaerales</taxon>
        <taxon>Isosphaeraceae</taxon>
        <taxon>Singulisphaera</taxon>
    </lineage>
</organism>
<dbReference type="PANTHER" id="PTHR43818:SF5">
    <property type="entry name" value="OXIDOREDUCTASE FAMILY PROTEIN"/>
    <property type="match status" value="1"/>
</dbReference>
<proteinExistence type="predicted"/>
<dbReference type="InterPro" id="IPR043906">
    <property type="entry name" value="Gfo/Idh/MocA_OxRdtase_bact_C"/>
</dbReference>
<feature type="domain" description="Gfo/Idh/MocA-like oxidoreductase N-terminal" evidence="1">
    <location>
        <begin position="36"/>
        <end position="159"/>
    </location>
</feature>
<dbReference type="PANTHER" id="PTHR43818">
    <property type="entry name" value="BCDNA.GH03377"/>
    <property type="match status" value="1"/>
</dbReference>
<dbReference type="GO" id="GO:0000166">
    <property type="term" value="F:nucleotide binding"/>
    <property type="evidence" value="ECO:0007669"/>
    <property type="project" value="InterPro"/>
</dbReference>
<reference evidence="3" key="1">
    <citation type="submission" date="2024-05" db="EMBL/GenBank/DDBJ databases">
        <title>Planctomycetes of the genus Singulisphaera possess chitinolytic capabilities.</title>
        <authorList>
            <person name="Ivanova A."/>
        </authorList>
    </citation>
    <scope>NUCLEOTIDE SEQUENCE</scope>
    <source>
        <strain evidence="3">Ch08T</strain>
    </source>
</reference>
<feature type="domain" description="Gfo/Idh/MocA-like oxidoreductase bacterial type C-terminal" evidence="2">
    <location>
        <begin position="356"/>
        <end position="428"/>
    </location>
</feature>
<dbReference type="InterPro" id="IPR006311">
    <property type="entry name" value="TAT_signal"/>
</dbReference>
<dbReference type="SUPFAM" id="SSF55347">
    <property type="entry name" value="Glyceraldehyde-3-phosphate dehydrogenase-like, C-terminal domain"/>
    <property type="match status" value="1"/>
</dbReference>